<protein>
    <recommendedName>
        <fullName evidence="3">DNA gyrase inhibitor YacG</fullName>
    </recommendedName>
</protein>
<evidence type="ECO:0000256" key="4">
    <source>
        <dbReference type="SAM" id="MobiDB-lite"/>
    </source>
</evidence>
<reference evidence="5 6" key="1">
    <citation type="submission" date="2016-03" db="EMBL/GenBank/DDBJ databases">
        <title>Draft genome sequence of Gluconobacter cerinus strain CECT 9110.</title>
        <authorList>
            <person name="Sainz F."/>
            <person name="Mas A."/>
            <person name="Torija M.J."/>
        </authorList>
    </citation>
    <scope>NUCLEOTIDE SEQUENCE [LARGE SCALE GENOMIC DNA]</scope>
    <source>
        <strain evidence="5 6">CECT 9110</strain>
    </source>
</reference>
<comment type="similarity">
    <text evidence="3">Belongs to the DNA gyrase inhibitor YacG family.</text>
</comment>
<dbReference type="Proteomes" id="UP000077786">
    <property type="component" value="Unassembled WGS sequence"/>
</dbReference>
<dbReference type="SUPFAM" id="SSF57716">
    <property type="entry name" value="Glucocorticoid receptor-like (DNA-binding domain)"/>
    <property type="match status" value="1"/>
</dbReference>
<feature type="binding site" evidence="3">
    <location>
        <position position="5"/>
    </location>
    <ligand>
        <name>Zn(2+)</name>
        <dbReference type="ChEBI" id="CHEBI:29105"/>
    </ligand>
</feature>
<comment type="cofactor">
    <cofactor evidence="3">
        <name>Zn(2+)</name>
        <dbReference type="ChEBI" id="CHEBI:29105"/>
    </cofactor>
    <text evidence="3">Binds 1 zinc ion.</text>
</comment>
<gene>
    <name evidence="3" type="primary">yacG</name>
    <name evidence="5" type="ORF">A0123_02701</name>
</gene>
<dbReference type="AlphaFoldDB" id="A0A1B6VHN1"/>
<dbReference type="PANTHER" id="PTHR36150">
    <property type="entry name" value="DNA GYRASE INHIBITOR YACG"/>
    <property type="match status" value="1"/>
</dbReference>
<dbReference type="Gene3D" id="3.30.50.10">
    <property type="entry name" value="Erythroid Transcription Factor GATA-1, subunit A"/>
    <property type="match status" value="1"/>
</dbReference>
<organism evidence="5 6">
    <name type="scientific">Gluconobacter cerinus</name>
    <dbReference type="NCBI Taxonomy" id="38307"/>
    <lineage>
        <taxon>Bacteria</taxon>
        <taxon>Pseudomonadati</taxon>
        <taxon>Pseudomonadota</taxon>
        <taxon>Alphaproteobacteria</taxon>
        <taxon>Acetobacterales</taxon>
        <taxon>Acetobacteraceae</taxon>
        <taxon>Gluconobacter</taxon>
    </lineage>
</organism>
<dbReference type="GO" id="GO:0006355">
    <property type="term" value="P:regulation of DNA-templated transcription"/>
    <property type="evidence" value="ECO:0007669"/>
    <property type="project" value="InterPro"/>
</dbReference>
<sequence length="58" mass="6697">MSATCPICNRPTEAAFRPFCSQHCADIDLGRWFNGNYRVPSFRQDNEEDSEEYPHTEG</sequence>
<feature type="binding site" evidence="3">
    <location>
        <position position="24"/>
    </location>
    <ligand>
        <name>Zn(2+)</name>
        <dbReference type="ChEBI" id="CHEBI:29105"/>
    </ligand>
</feature>
<evidence type="ECO:0000256" key="1">
    <source>
        <dbReference type="ARBA" id="ARBA00022723"/>
    </source>
</evidence>
<evidence type="ECO:0000256" key="3">
    <source>
        <dbReference type="HAMAP-Rule" id="MF_00649"/>
    </source>
</evidence>
<keyword evidence="2 3" id="KW-0862">Zinc</keyword>
<dbReference type="PATRIC" id="fig|38307.3.peg.2818"/>
<feature type="binding site" evidence="3">
    <location>
        <position position="8"/>
    </location>
    <ligand>
        <name>Zn(2+)</name>
        <dbReference type="ChEBI" id="CHEBI:29105"/>
    </ligand>
</feature>
<dbReference type="OrthoDB" id="9809663at2"/>
<dbReference type="EMBL" id="LUTU01000014">
    <property type="protein sequence ID" value="OAJ66568.1"/>
    <property type="molecule type" value="Genomic_DNA"/>
</dbReference>
<evidence type="ECO:0000313" key="5">
    <source>
        <dbReference type="EMBL" id="OAJ66568.1"/>
    </source>
</evidence>
<accession>A0A1B6VHN1</accession>
<keyword evidence="1 3" id="KW-0479">Metal-binding</keyword>
<dbReference type="Pfam" id="PF03884">
    <property type="entry name" value="YacG"/>
    <property type="match status" value="1"/>
</dbReference>
<evidence type="ECO:0000313" key="6">
    <source>
        <dbReference type="Proteomes" id="UP000077786"/>
    </source>
</evidence>
<dbReference type="GO" id="GO:0008657">
    <property type="term" value="F:DNA topoisomerase type II (double strand cut, ATP-hydrolyzing) inhibitor activity"/>
    <property type="evidence" value="ECO:0007669"/>
    <property type="project" value="UniProtKB-UniRule"/>
</dbReference>
<comment type="caution">
    <text evidence="5">The sequence shown here is derived from an EMBL/GenBank/DDBJ whole genome shotgun (WGS) entry which is preliminary data.</text>
</comment>
<dbReference type="InterPro" id="IPR013088">
    <property type="entry name" value="Znf_NHR/GATA"/>
</dbReference>
<comment type="function">
    <text evidence="3">Inhibits all the catalytic activities of DNA gyrase by preventing its interaction with DNA. Acts by binding directly to the C-terminal domain of GyrB, which probably disrupts DNA binding by the gyrase.</text>
</comment>
<feature type="region of interest" description="Disordered" evidence="4">
    <location>
        <begin position="39"/>
        <end position="58"/>
    </location>
</feature>
<dbReference type="GO" id="GO:0008270">
    <property type="term" value="F:zinc ion binding"/>
    <property type="evidence" value="ECO:0007669"/>
    <property type="project" value="UniProtKB-UniRule"/>
</dbReference>
<dbReference type="RefSeq" id="WP_046900440.1">
    <property type="nucleotide sequence ID" value="NZ_JAFEJB010000001.1"/>
</dbReference>
<proteinExistence type="inferred from homology"/>
<dbReference type="InterPro" id="IPR005584">
    <property type="entry name" value="DNA_gyrase_inhibitor_YacG"/>
</dbReference>
<dbReference type="PANTHER" id="PTHR36150:SF1">
    <property type="entry name" value="DNA GYRASE INHIBITOR YACG"/>
    <property type="match status" value="1"/>
</dbReference>
<name>A0A1B6VHN1_9PROT</name>
<evidence type="ECO:0000256" key="2">
    <source>
        <dbReference type="ARBA" id="ARBA00022833"/>
    </source>
</evidence>
<feature type="binding site" evidence="3">
    <location>
        <position position="20"/>
    </location>
    <ligand>
        <name>Zn(2+)</name>
        <dbReference type="ChEBI" id="CHEBI:29105"/>
    </ligand>
</feature>
<comment type="subunit">
    <text evidence="3">Interacts with GyrB.</text>
</comment>
<dbReference type="HAMAP" id="MF_00649">
    <property type="entry name" value="DNA_gyrase_inhibitor_YacG"/>
    <property type="match status" value="1"/>
</dbReference>